<dbReference type="OrthoDB" id="20086at2759"/>
<evidence type="ECO:0000256" key="7">
    <source>
        <dbReference type="ARBA" id="ARBA00018400"/>
    </source>
</evidence>
<keyword evidence="9" id="KW-0539">Nucleus</keyword>
<proteinExistence type="inferred from homology"/>
<evidence type="ECO:0000313" key="12">
    <source>
        <dbReference type="EMBL" id="KAF2433012.1"/>
    </source>
</evidence>
<evidence type="ECO:0000256" key="1">
    <source>
        <dbReference type="ARBA" id="ARBA00003836"/>
    </source>
</evidence>
<organism evidence="12 13">
    <name type="scientific">Tothia fuscella</name>
    <dbReference type="NCBI Taxonomy" id="1048955"/>
    <lineage>
        <taxon>Eukaryota</taxon>
        <taxon>Fungi</taxon>
        <taxon>Dikarya</taxon>
        <taxon>Ascomycota</taxon>
        <taxon>Pezizomycotina</taxon>
        <taxon>Dothideomycetes</taxon>
        <taxon>Pleosporomycetidae</taxon>
        <taxon>Venturiales</taxon>
        <taxon>Cylindrosympodiaceae</taxon>
        <taxon>Tothia</taxon>
    </lineage>
</organism>
<dbReference type="Pfam" id="PF09811">
    <property type="entry name" value="Yae1_N"/>
    <property type="match status" value="1"/>
</dbReference>
<name>A0A9P4U1K4_9PEZI</name>
<keyword evidence="8" id="KW-0963">Cytoplasm</keyword>
<protein>
    <recommendedName>
        <fullName evidence="7">Protein YAE1</fullName>
    </recommendedName>
    <alternativeName>
        <fullName evidence="6">Protein yae1</fullName>
    </alternativeName>
</protein>
<dbReference type="GO" id="GO:0005737">
    <property type="term" value="C:cytoplasm"/>
    <property type="evidence" value="ECO:0007669"/>
    <property type="project" value="UniProtKB-SubCell"/>
</dbReference>
<dbReference type="GO" id="GO:0005634">
    <property type="term" value="C:nucleus"/>
    <property type="evidence" value="ECO:0007669"/>
    <property type="project" value="UniProtKB-SubCell"/>
</dbReference>
<evidence type="ECO:0000256" key="6">
    <source>
        <dbReference type="ARBA" id="ARBA00017286"/>
    </source>
</evidence>
<sequence length="223" mass="24106">MFLDAKVPFSSAGPANDSDMASPASHAAQDQQGLEDVPFPIAQEDTIDGLTTESDDVLTNDEISDVRRMRSVHNTAGYRDGIGSSKEAHVQAGFDEGYSLGAEIGSKVGWILGVLDNLEKASYSMDESTFTRSGASKNDIVQLHSEAKADLSAQNIYSNDFFQGDGVWSFSLPSASKESSDEDITFRKVADAHPLIMTWNKNLAQLSSILGIDLEHSHYLARG</sequence>
<evidence type="ECO:0000256" key="4">
    <source>
        <dbReference type="ARBA" id="ARBA00007096"/>
    </source>
</evidence>
<evidence type="ECO:0000256" key="9">
    <source>
        <dbReference type="ARBA" id="ARBA00023242"/>
    </source>
</evidence>
<accession>A0A9P4U1K4</accession>
<comment type="caution">
    <text evidence="12">The sequence shown here is derived from an EMBL/GenBank/DDBJ whole genome shotgun (WGS) entry which is preliminary data.</text>
</comment>
<comment type="similarity">
    <text evidence="4">Belongs to the YAE1 family.</text>
</comment>
<feature type="region of interest" description="Disordered" evidence="10">
    <location>
        <begin position="1"/>
        <end position="32"/>
    </location>
</feature>
<evidence type="ECO:0000259" key="11">
    <source>
        <dbReference type="Pfam" id="PF09811"/>
    </source>
</evidence>
<keyword evidence="13" id="KW-1185">Reference proteome</keyword>
<comment type="subcellular location">
    <subcellularLocation>
        <location evidence="3">Cytoplasm</location>
    </subcellularLocation>
    <subcellularLocation>
        <location evidence="2">Nucleus</location>
    </subcellularLocation>
</comment>
<reference evidence="12" key="1">
    <citation type="journal article" date="2020" name="Stud. Mycol.">
        <title>101 Dothideomycetes genomes: a test case for predicting lifestyles and emergence of pathogens.</title>
        <authorList>
            <person name="Haridas S."/>
            <person name="Albert R."/>
            <person name="Binder M."/>
            <person name="Bloem J."/>
            <person name="Labutti K."/>
            <person name="Salamov A."/>
            <person name="Andreopoulos B."/>
            <person name="Baker S."/>
            <person name="Barry K."/>
            <person name="Bills G."/>
            <person name="Bluhm B."/>
            <person name="Cannon C."/>
            <person name="Castanera R."/>
            <person name="Culley D."/>
            <person name="Daum C."/>
            <person name="Ezra D."/>
            <person name="Gonzalez J."/>
            <person name="Henrissat B."/>
            <person name="Kuo A."/>
            <person name="Liang C."/>
            <person name="Lipzen A."/>
            <person name="Lutzoni F."/>
            <person name="Magnuson J."/>
            <person name="Mondo S."/>
            <person name="Nolan M."/>
            <person name="Ohm R."/>
            <person name="Pangilinan J."/>
            <person name="Park H.-J."/>
            <person name="Ramirez L."/>
            <person name="Alfaro M."/>
            <person name="Sun H."/>
            <person name="Tritt A."/>
            <person name="Yoshinaga Y."/>
            <person name="Zwiers L.-H."/>
            <person name="Turgeon B."/>
            <person name="Goodwin S."/>
            <person name="Spatafora J."/>
            <person name="Crous P."/>
            <person name="Grigoriev I."/>
        </authorList>
    </citation>
    <scope>NUCLEOTIDE SEQUENCE</scope>
    <source>
        <strain evidence="12">CBS 130266</strain>
    </source>
</reference>
<evidence type="ECO:0000256" key="2">
    <source>
        <dbReference type="ARBA" id="ARBA00004123"/>
    </source>
</evidence>
<dbReference type="PANTHER" id="PTHR18829:SF0">
    <property type="entry name" value="PROTEIN YAE1 HOMOLOG"/>
    <property type="match status" value="1"/>
</dbReference>
<evidence type="ECO:0000256" key="3">
    <source>
        <dbReference type="ARBA" id="ARBA00004496"/>
    </source>
</evidence>
<comment type="function">
    <text evidence="1">The complex LTO1:YAE1 may function as a target specific adapter that probably recruits apo-RPLI1 to the cytosolic iron-sulfur protein assembly (CIA) complex machinery. May be required for biogenesis of the large ribosomal subunit and initiation of translation.</text>
</comment>
<dbReference type="AlphaFoldDB" id="A0A9P4U1K4"/>
<dbReference type="InterPro" id="IPR019191">
    <property type="entry name" value="Essential_protein_Yae1_N"/>
</dbReference>
<evidence type="ECO:0000313" key="13">
    <source>
        <dbReference type="Proteomes" id="UP000800235"/>
    </source>
</evidence>
<dbReference type="PANTHER" id="PTHR18829">
    <property type="entry name" value="PROTEIN YAE1 HOMOLOG"/>
    <property type="match status" value="1"/>
</dbReference>
<comment type="subunit">
    <text evidence="5">May form a complex with LTO1.</text>
</comment>
<dbReference type="InterPro" id="IPR038881">
    <property type="entry name" value="Yae1-like"/>
</dbReference>
<gene>
    <name evidence="12" type="ORF">EJ08DRAFT_104496</name>
</gene>
<evidence type="ECO:0000256" key="10">
    <source>
        <dbReference type="SAM" id="MobiDB-lite"/>
    </source>
</evidence>
<dbReference type="EMBL" id="MU007023">
    <property type="protein sequence ID" value="KAF2433012.1"/>
    <property type="molecule type" value="Genomic_DNA"/>
</dbReference>
<evidence type="ECO:0000256" key="8">
    <source>
        <dbReference type="ARBA" id="ARBA00022490"/>
    </source>
</evidence>
<evidence type="ECO:0000256" key="5">
    <source>
        <dbReference type="ARBA" id="ARBA00011427"/>
    </source>
</evidence>
<feature type="domain" description="Essential protein Yae1 N-terminal" evidence="11">
    <location>
        <begin position="77"/>
        <end position="115"/>
    </location>
</feature>
<dbReference type="Proteomes" id="UP000800235">
    <property type="component" value="Unassembled WGS sequence"/>
</dbReference>